<sequence length="335" mass="37245">MAAFRASLRTLARPLQLSSKLALPARQLHATRVALKKAAADEFDDPFAEEPVDDLFAAAAPEPDVEEAPVKPAKHQSDGRLTERERRTRLDTLFAFVEPRVGRTPTEKMPLLRKSVFPQLLHLTMTPEDLHKVSTLMISWKEGKMGTQGKARYDAHGRVKGANPFQSSTSELFARRACELGIPEHALAVFGDLPKYALPMTLPAARRLLRGLVDANRPFAEVVTTVVLFERHGLSPAQNDFASCAIVLGAALKHLEAHPGDANTKLLVEQLVPALEKGLATAEPMPGSPDPREKSLREWLKDAMKNLNAFLEVEEKPRAWLEDWMKRSRFFPSTN</sequence>
<organism evidence="2 3">
    <name type="scientific">Mycena chlorophos</name>
    <name type="common">Agaric fungus</name>
    <name type="synonym">Agaricus chlorophos</name>
    <dbReference type="NCBI Taxonomy" id="658473"/>
    <lineage>
        <taxon>Eukaryota</taxon>
        <taxon>Fungi</taxon>
        <taxon>Dikarya</taxon>
        <taxon>Basidiomycota</taxon>
        <taxon>Agaricomycotina</taxon>
        <taxon>Agaricomycetes</taxon>
        <taxon>Agaricomycetidae</taxon>
        <taxon>Agaricales</taxon>
        <taxon>Marasmiineae</taxon>
        <taxon>Mycenaceae</taxon>
        <taxon>Mycena</taxon>
    </lineage>
</organism>
<dbReference type="EMBL" id="JACAZE010000008">
    <property type="protein sequence ID" value="KAF7308491.1"/>
    <property type="molecule type" value="Genomic_DNA"/>
</dbReference>
<name>A0A8H6W9W3_MYCCL</name>
<dbReference type="OrthoDB" id="565731at2759"/>
<proteinExistence type="predicted"/>
<evidence type="ECO:0000313" key="2">
    <source>
        <dbReference type="EMBL" id="KAF7308491.1"/>
    </source>
</evidence>
<evidence type="ECO:0000313" key="3">
    <source>
        <dbReference type="Proteomes" id="UP000613580"/>
    </source>
</evidence>
<dbReference type="AlphaFoldDB" id="A0A8H6W9W3"/>
<keyword evidence="3" id="KW-1185">Reference proteome</keyword>
<reference evidence="2" key="1">
    <citation type="submission" date="2020-05" db="EMBL/GenBank/DDBJ databases">
        <title>Mycena genomes resolve the evolution of fungal bioluminescence.</title>
        <authorList>
            <person name="Tsai I.J."/>
        </authorList>
    </citation>
    <scope>NUCLEOTIDE SEQUENCE</scope>
    <source>
        <strain evidence="2">110903Hualien_Pintung</strain>
    </source>
</reference>
<protein>
    <submittedName>
        <fullName evidence="2">Uncharacterized protein</fullName>
    </submittedName>
</protein>
<accession>A0A8H6W9W3</accession>
<dbReference type="Proteomes" id="UP000613580">
    <property type="component" value="Unassembled WGS sequence"/>
</dbReference>
<gene>
    <name evidence="2" type="ORF">HMN09_00698100</name>
</gene>
<feature type="region of interest" description="Disordered" evidence="1">
    <location>
        <begin position="62"/>
        <end position="83"/>
    </location>
</feature>
<comment type="caution">
    <text evidence="2">The sequence shown here is derived from an EMBL/GenBank/DDBJ whole genome shotgun (WGS) entry which is preliminary data.</text>
</comment>
<evidence type="ECO:0000256" key="1">
    <source>
        <dbReference type="SAM" id="MobiDB-lite"/>
    </source>
</evidence>